<keyword evidence="11" id="KW-1185">Reference proteome</keyword>
<keyword evidence="7" id="KW-0998">Cell outer membrane</keyword>
<keyword evidence="3" id="KW-0813">Transport</keyword>
<accession>A0ABZ0IQ29</accession>
<evidence type="ECO:0000256" key="9">
    <source>
        <dbReference type="SAM" id="SignalP"/>
    </source>
</evidence>
<evidence type="ECO:0000256" key="8">
    <source>
        <dbReference type="SAM" id="Coils"/>
    </source>
</evidence>
<sequence>MKGIIICVGLVAASLIAKPVLAQEAASDGNYSLQEILGLALEHHVEIRKADLSILEGQQKVREVKAQALPQLNGNANLTDNLLLPVLILPGEFTGNPGTVSQVRIGTQYNFAASASASQQIFNQSVFTGLQAAKASEEFYELSKSLTEEQVIEQVASFYYQVLITQHQLEQMESTLQKLEENVRLVALQVDAGFVKKTDLSRLKVSQTNLKTQAQGISDGLSQQKNLLKYYTGIPLEQDVSLEGLNPAEMPGQVQLADDSEVTNLTSYRLLDAQQHLYSLEEKSFKSGYFPTLALTAQYAYNGVGNNFDYFKSKENSTLNWYDNASIGLQLSVPIFDGFRKDAQIQQSKIHLLKVQEDKRSTEKMLSLQRANALNTIRTSRESLLAQQENVALAQEVYNEGQQTYSEGVTSLSDLLDAETALTDAQLGYASALLQYRLSELQLLKSEGNIKSLVNQ</sequence>
<protein>
    <submittedName>
        <fullName evidence="10">TolC family protein</fullName>
    </submittedName>
</protein>
<evidence type="ECO:0000256" key="1">
    <source>
        <dbReference type="ARBA" id="ARBA00004442"/>
    </source>
</evidence>
<dbReference type="InterPro" id="IPR003423">
    <property type="entry name" value="OMP_efflux"/>
</dbReference>
<dbReference type="Pfam" id="PF02321">
    <property type="entry name" value="OEP"/>
    <property type="match status" value="1"/>
</dbReference>
<organism evidence="10 11">
    <name type="scientific">Imperialibacter roseus</name>
    <dbReference type="NCBI Taxonomy" id="1324217"/>
    <lineage>
        <taxon>Bacteria</taxon>
        <taxon>Pseudomonadati</taxon>
        <taxon>Bacteroidota</taxon>
        <taxon>Cytophagia</taxon>
        <taxon>Cytophagales</taxon>
        <taxon>Flammeovirgaceae</taxon>
        <taxon>Imperialibacter</taxon>
    </lineage>
</organism>
<evidence type="ECO:0000313" key="11">
    <source>
        <dbReference type="Proteomes" id="UP001302349"/>
    </source>
</evidence>
<keyword evidence="8" id="KW-0175">Coiled coil</keyword>
<evidence type="ECO:0000256" key="4">
    <source>
        <dbReference type="ARBA" id="ARBA00022452"/>
    </source>
</evidence>
<evidence type="ECO:0000256" key="3">
    <source>
        <dbReference type="ARBA" id="ARBA00022448"/>
    </source>
</evidence>
<comment type="subcellular location">
    <subcellularLocation>
        <location evidence="1">Cell outer membrane</location>
    </subcellularLocation>
</comment>
<feature type="chain" id="PRO_5047195779" evidence="9">
    <location>
        <begin position="23"/>
        <end position="456"/>
    </location>
</feature>
<dbReference type="SUPFAM" id="SSF56954">
    <property type="entry name" value="Outer membrane efflux proteins (OEP)"/>
    <property type="match status" value="1"/>
</dbReference>
<proteinExistence type="inferred from homology"/>
<comment type="similarity">
    <text evidence="2">Belongs to the outer membrane factor (OMF) (TC 1.B.17) family.</text>
</comment>
<keyword evidence="9" id="KW-0732">Signal</keyword>
<evidence type="ECO:0000256" key="2">
    <source>
        <dbReference type="ARBA" id="ARBA00007613"/>
    </source>
</evidence>
<dbReference type="Gene3D" id="1.20.1600.10">
    <property type="entry name" value="Outer membrane efflux proteins (OEP)"/>
    <property type="match status" value="1"/>
</dbReference>
<dbReference type="PANTHER" id="PTHR30026:SF20">
    <property type="entry name" value="OUTER MEMBRANE PROTEIN TOLC"/>
    <property type="match status" value="1"/>
</dbReference>
<dbReference type="InterPro" id="IPR051906">
    <property type="entry name" value="TolC-like"/>
</dbReference>
<reference evidence="10 11" key="1">
    <citation type="journal article" date="2023" name="Microbiol. Resour. Announc.">
        <title>Complete Genome Sequence of Imperialibacter roseus strain P4T.</title>
        <authorList>
            <person name="Tizabi D.R."/>
            <person name="Bachvaroff T."/>
            <person name="Hill R.T."/>
        </authorList>
    </citation>
    <scope>NUCLEOTIDE SEQUENCE [LARGE SCALE GENOMIC DNA]</scope>
    <source>
        <strain evidence="10 11">P4T</strain>
    </source>
</reference>
<evidence type="ECO:0000256" key="7">
    <source>
        <dbReference type="ARBA" id="ARBA00023237"/>
    </source>
</evidence>
<keyword evidence="4" id="KW-1134">Transmembrane beta strand</keyword>
<feature type="coiled-coil region" evidence="8">
    <location>
        <begin position="162"/>
        <end position="189"/>
    </location>
</feature>
<dbReference type="EMBL" id="CP136051">
    <property type="protein sequence ID" value="WOK05826.1"/>
    <property type="molecule type" value="Genomic_DNA"/>
</dbReference>
<gene>
    <name evidence="10" type="ORF">RT717_22385</name>
</gene>
<feature type="signal peptide" evidence="9">
    <location>
        <begin position="1"/>
        <end position="22"/>
    </location>
</feature>
<dbReference type="PANTHER" id="PTHR30026">
    <property type="entry name" value="OUTER MEMBRANE PROTEIN TOLC"/>
    <property type="match status" value="1"/>
</dbReference>
<evidence type="ECO:0000256" key="5">
    <source>
        <dbReference type="ARBA" id="ARBA00022692"/>
    </source>
</evidence>
<name>A0ABZ0IQ29_9BACT</name>
<evidence type="ECO:0000256" key="6">
    <source>
        <dbReference type="ARBA" id="ARBA00023136"/>
    </source>
</evidence>
<keyword evidence="6" id="KW-0472">Membrane</keyword>
<evidence type="ECO:0000313" key="10">
    <source>
        <dbReference type="EMBL" id="WOK05826.1"/>
    </source>
</evidence>
<keyword evidence="5" id="KW-0812">Transmembrane</keyword>
<dbReference type="RefSeq" id="WP_317488578.1">
    <property type="nucleotide sequence ID" value="NZ_CP136051.1"/>
</dbReference>
<dbReference type="Proteomes" id="UP001302349">
    <property type="component" value="Chromosome"/>
</dbReference>